<dbReference type="Proteomes" id="UP000230069">
    <property type="component" value="Unassembled WGS sequence"/>
</dbReference>
<organism evidence="3 4">
    <name type="scientific">Aquilegia coerulea</name>
    <name type="common">Rocky mountain columbine</name>
    <dbReference type="NCBI Taxonomy" id="218851"/>
    <lineage>
        <taxon>Eukaryota</taxon>
        <taxon>Viridiplantae</taxon>
        <taxon>Streptophyta</taxon>
        <taxon>Embryophyta</taxon>
        <taxon>Tracheophyta</taxon>
        <taxon>Spermatophyta</taxon>
        <taxon>Magnoliopsida</taxon>
        <taxon>Ranunculales</taxon>
        <taxon>Ranunculaceae</taxon>
        <taxon>Thalictroideae</taxon>
        <taxon>Aquilegia</taxon>
    </lineage>
</organism>
<protein>
    <submittedName>
        <fullName evidence="3">Uncharacterized protein</fullName>
    </submittedName>
</protein>
<dbReference type="AlphaFoldDB" id="A0A2G5C6M6"/>
<gene>
    <name evidence="3" type="ORF">AQUCO_08500020v1</name>
</gene>
<dbReference type="PANTHER" id="PTHR37196:SF2">
    <property type="entry name" value="TRANSMEMBRANE PROTEIN"/>
    <property type="match status" value="1"/>
</dbReference>
<evidence type="ECO:0000313" key="4">
    <source>
        <dbReference type="Proteomes" id="UP000230069"/>
    </source>
</evidence>
<name>A0A2G5C6M6_AQUCA</name>
<feature type="compositionally biased region" description="Basic and acidic residues" evidence="1">
    <location>
        <begin position="125"/>
        <end position="135"/>
    </location>
</feature>
<evidence type="ECO:0000256" key="2">
    <source>
        <dbReference type="SAM" id="Phobius"/>
    </source>
</evidence>
<keyword evidence="4" id="KW-1185">Reference proteome</keyword>
<accession>A0A2G5C6M6</accession>
<evidence type="ECO:0000256" key="1">
    <source>
        <dbReference type="SAM" id="MobiDB-lite"/>
    </source>
</evidence>
<keyword evidence="2" id="KW-0472">Membrane</keyword>
<reference evidence="3 4" key="1">
    <citation type="submission" date="2017-09" db="EMBL/GenBank/DDBJ databases">
        <title>WGS assembly of Aquilegia coerulea Goldsmith.</title>
        <authorList>
            <person name="Hodges S."/>
            <person name="Kramer E."/>
            <person name="Nordborg M."/>
            <person name="Tomkins J."/>
            <person name="Borevitz J."/>
            <person name="Derieg N."/>
            <person name="Yan J."/>
            <person name="Mihaltcheva S."/>
            <person name="Hayes R.D."/>
            <person name="Rokhsar D."/>
        </authorList>
    </citation>
    <scope>NUCLEOTIDE SEQUENCE [LARGE SCALE GENOMIC DNA]</scope>
    <source>
        <strain evidence="4">cv. Goldsmith</strain>
    </source>
</reference>
<evidence type="ECO:0000313" key="3">
    <source>
        <dbReference type="EMBL" id="PIA26933.1"/>
    </source>
</evidence>
<dbReference type="InParanoid" id="A0A2G5C6M6"/>
<dbReference type="OrthoDB" id="1932652at2759"/>
<dbReference type="PANTHER" id="PTHR37196">
    <property type="entry name" value="TRANSMEMBRANE PROTEIN"/>
    <property type="match status" value="1"/>
</dbReference>
<dbReference type="STRING" id="218851.A0A2G5C6M6"/>
<keyword evidence="2" id="KW-1133">Transmembrane helix</keyword>
<proteinExistence type="predicted"/>
<feature type="transmembrane region" description="Helical" evidence="2">
    <location>
        <begin position="83"/>
        <end position="104"/>
    </location>
</feature>
<feature type="region of interest" description="Disordered" evidence="1">
    <location>
        <begin position="116"/>
        <end position="146"/>
    </location>
</feature>
<keyword evidence="2" id="KW-0812">Transmembrane</keyword>
<dbReference type="EMBL" id="KZ305102">
    <property type="protein sequence ID" value="PIA26933.1"/>
    <property type="molecule type" value="Genomic_DNA"/>
</dbReference>
<sequence length="146" mass="16321">MECIHNHYQLLPISSHVKLKNNSKTAKLLWLPIKEPTDLVRRQQNFSSILSQRTQVLNNSSLLVGLTSSPSIATATTNTGPNITVFIATSASLLFLYWIANFFVPSIVIKHLDSTNSNDEQESDDNNHLNVERPVKNSGFEQSSEL</sequence>